<reference evidence="2 3" key="1">
    <citation type="submission" date="2019-09" db="EMBL/GenBank/DDBJ databases">
        <title>Draft genome sequence of various Type strains from the CCUG.</title>
        <authorList>
            <person name="Pineiro-Iglesias B."/>
            <person name="Tunovic T."/>
            <person name="Unosson C."/>
            <person name="Inganas E."/>
            <person name="Ohlen M."/>
            <person name="Cardew S."/>
            <person name="Jensie-Markopoulos S."/>
            <person name="Salva-Serra F."/>
            <person name="Jaen-Luchoro D."/>
            <person name="Karlsson R."/>
            <person name="Svensson-Stadler L."/>
            <person name="Chun J."/>
            <person name="Moore E."/>
        </authorList>
    </citation>
    <scope>NUCLEOTIDE SEQUENCE [LARGE SCALE GENOMIC DNA]</scope>
    <source>
        <strain evidence="2 3">CCUG 32756T</strain>
    </source>
</reference>
<dbReference type="InterPro" id="IPR035924">
    <property type="entry name" value="FlaG-like_sf"/>
</dbReference>
<dbReference type="EMBL" id="VXKE01000005">
    <property type="protein sequence ID" value="KAA8710940.1"/>
    <property type="molecule type" value="Genomic_DNA"/>
</dbReference>
<feature type="region of interest" description="Disordered" evidence="1">
    <location>
        <begin position="33"/>
        <end position="52"/>
    </location>
</feature>
<gene>
    <name evidence="2" type="ORF">F4V45_01445</name>
</gene>
<dbReference type="Gene3D" id="3.30.160.170">
    <property type="entry name" value="FlaG-like"/>
    <property type="match status" value="1"/>
</dbReference>
<organism evidence="2 3">
    <name type="scientific">Helicobacter canis</name>
    <dbReference type="NCBI Taxonomy" id="29419"/>
    <lineage>
        <taxon>Bacteria</taxon>
        <taxon>Pseudomonadati</taxon>
        <taxon>Campylobacterota</taxon>
        <taxon>Epsilonproteobacteria</taxon>
        <taxon>Campylobacterales</taxon>
        <taxon>Helicobacteraceae</taxon>
        <taxon>Helicobacter</taxon>
    </lineage>
</organism>
<dbReference type="Proteomes" id="UP000323707">
    <property type="component" value="Unassembled WGS sequence"/>
</dbReference>
<dbReference type="RefSeq" id="WP_150336743.1">
    <property type="nucleotide sequence ID" value="NZ_JAERIX010000058.1"/>
</dbReference>
<feature type="compositionally biased region" description="Polar residues" evidence="1">
    <location>
        <begin position="33"/>
        <end position="44"/>
    </location>
</feature>
<dbReference type="AlphaFoldDB" id="A0A5M9QRC0"/>
<accession>A0A5M9QRC0</accession>
<keyword evidence="2" id="KW-0282">Flagellum</keyword>
<dbReference type="SUPFAM" id="SSF160214">
    <property type="entry name" value="FlaG-like"/>
    <property type="match status" value="1"/>
</dbReference>
<keyword evidence="2" id="KW-0966">Cell projection</keyword>
<proteinExistence type="predicted"/>
<evidence type="ECO:0000313" key="3">
    <source>
        <dbReference type="Proteomes" id="UP000323707"/>
    </source>
</evidence>
<dbReference type="InterPro" id="IPR005186">
    <property type="entry name" value="FlaG"/>
</dbReference>
<dbReference type="PANTHER" id="PTHR37166:SF1">
    <property type="entry name" value="PROTEIN FLAG"/>
    <property type="match status" value="1"/>
</dbReference>
<evidence type="ECO:0000313" key="2">
    <source>
        <dbReference type="EMBL" id="KAA8710940.1"/>
    </source>
</evidence>
<name>A0A5M9QRC0_9HELI</name>
<protein>
    <submittedName>
        <fullName evidence="2">Flagellar biosynthesis protein FlaG</fullName>
    </submittedName>
</protein>
<sequence length="126" mass="13803">MAEVHTNQVSSIKNTLYGMVNSAGQAYKQDSIQASNMRAASSAHTHPDDMHTRGELVHTAKEINKKMEHIGADINFSYNDDIGGLVVTVKDPSNGGKVIREIPSKEAIELTKKMHEVVGLIFDKRG</sequence>
<evidence type="ECO:0000256" key="1">
    <source>
        <dbReference type="SAM" id="MobiDB-lite"/>
    </source>
</evidence>
<comment type="caution">
    <text evidence="2">The sequence shown here is derived from an EMBL/GenBank/DDBJ whole genome shotgun (WGS) entry which is preliminary data.</text>
</comment>
<dbReference type="Pfam" id="PF03646">
    <property type="entry name" value="FlaG"/>
    <property type="match status" value="1"/>
</dbReference>
<keyword evidence="2" id="KW-0969">Cilium</keyword>
<dbReference type="PANTHER" id="PTHR37166">
    <property type="entry name" value="PROTEIN FLAG"/>
    <property type="match status" value="1"/>
</dbReference>